<evidence type="ECO:0000259" key="1">
    <source>
        <dbReference type="Pfam" id="PF14129"/>
    </source>
</evidence>
<dbReference type="AlphaFoldDB" id="A0A7K1TFK7"/>
<dbReference type="Proteomes" id="UP000441336">
    <property type="component" value="Unassembled WGS sequence"/>
</dbReference>
<comment type="caution">
    <text evidence="2">The sequence shown here is derived from an EMBL/GenBank/DDBJ whole genome shotgun (WGS) entry which is preliminary data.</text>
</comment>
<dbReference type="Pfam" id="PF14129">
    <property type="entry name" value="DUF4296"/>
    <property type="match status" value="1"/>
</dbReference>
<keyword evidence="3" id="KW-1185">Reference proteome</keyword>
<protein>
    <submittedName>
        <fullName evidence="2">DUF4296 domain-containing protein</fullName>
    </submittedName>
</protein>
<dbReference type="PROSITE" id="PS51257">
    <property type="entry name" value="PROKAR_LIPOPROTEIN"/>
    <property type="match status" value="1"/>
</dbReference>
<organism evidence="2 3">
    <name type="scientific">Hymenobacter ginkgonis</name>
    <dbReference type="NCBI Taxonomy" id="2682976"/>
    <lineage>
        <taxon>Bacteria</taxon>
        <taxon>Pseudomonadati</taxon>
        <taxon>Bacteroidota</taxon>
        <taxon>Cytophagia</taxon>
        <taxon>Cytophagales</taxon>
        <taxon>Hymenobacteraceae</taxon>
        <taxon>Hymenobacter</taxon>
    </lineage>
</organism>
<reference evidence="2 3" key="1">
    <citation type="submission" date="2019-12" db="EMBL/GenBank/DDBJ databases">
        <title>Hymenobacter sp. HMF4947 Genome sequencing and assembly.</title>
        <authorList>
            <person name="Kang H."/>
            <person name="Cha I."/>
            <person name="Kim H."/>
            <person name="Joh K."/>
        </authorList>
    </citation>
    <scope>NUCLEOTIDE SEQUENCE [LARGE SCALE GENOMIC DNA]</scope>
    <source>
        <strain evidence="2 3">HMF4947</strain>
    </source>
</reference>
<evidence type="ECO:0000313" key="2">
    <source>
        <dbReference type="EMBL" id="MVN77175.1"/>
    </source>
</evidence>
<accession>A0A7K1TFK7</accession>
<proteinExistence type="predicted"/>
<evidence type="ECO:0000313" key="3">
    <source>
        <dbReference type="Proteomes" id="UP000441336"/>
    </source>
</evidence>
<gene>
    <name evidence="2" type="ORF">GO988_12640</name>
</gene>
<sequence>MRVKLLLSFVAPGRWPLLLAVLLAGCARPEAPLPPPNLLPASVVTSILIRIHLLEARVEGSHMNTDSTRALYQSQQVLIFKKYGITPADSSFQHSYRYYAVHNKDLDEIYAAVIDSLVVRDKSLGGNPVVVHP</sequence>
<feature type="domain" description="DUF4296" evidence="1">
    <location>
        <begin position="35"/>
        <end position="121"/>
    </location>
</feature>
<name>A0A7K1TFK7_9BACT</name>
<dbReference type="InterPro" id="IPR025381">
    <property type="entry name" value="DUF4296"/>
</dbReference>
<dbReference type="EMBL" id="WQKZ01000003">
    <property type="protein sequence ID" value="MVN77175.1"/>
    <property type="molecule type" value="Genomic_DNA"/>
</dbReference>